<dbReference type="GO" id="GO:0016301">
    <property type="term" value="F:kinase activity"/>
    <property type="evidence" value="ECO:0007669"/>
    <property type="project" value="InterPro"/>
</dbReference>
<evidence type="ECO:0000313" key="2">
    <source>
        <dbReference type="EMBL" id="AAU83176.1"/>
    </source>
</evidence>
<dbReference type="AlphaFoldDB" id="Q64BQ1"/>
<evidence type="ECO:0000259" key="1">
    <source>
        <dbReference type="PROSITE" id="PS51459"/>
    </source>
</evidence>
<dbReference type="InterPro" id="IPR036597">
    <property type="entry name" value="Fido-like_dom_sf"/>
</dbReference>
<name>Q64BQ1_UNCAG</name>
<dbReference type="InterPro" id="IPR003812">
    <property type="entry name" value="Fido"/>
</dbReference>
<dbReference type="PROSITE" id="PS51459">
    <property type="entry name" value="FIDO"/>
    <property type="match status" value="1"/>
</dbReference>
<dbReference type="PANTHER" id="PTHR39426:SF1">
    <property type="entry name" value="HOMOLOGY TO DEATH-ON-CURING PROTEIN OF PHAGE P1"/>
    <property type="match status" value="1"/>
</dbReference>
<dbReference type="EMBL" id="AY714843">
    <property type="protein sequence ID" value="AAU83176.1"/>
    <property type="molecule type" value="Genomic_DNA"/>
</dbReference>
<dbReference type="NCBIfam" id="TIGR01550">
    <property type="entry name" value="DOC_P1"/>
    <property type="match status" value="1"/>
</dbReference>
<dbReference type="InterPro" id="IPR006440">
    <property type="entry name" value="Doc"/>
</dbReference>
<sequence length="133" mass="14897">MNYVYLIKEELVNIHDAILSESGGDQGIYGGLIDLCVESPQREVYSYEPHKTLLEKAAALMYNVNTLHPFVDGNKRTAYVATNVFLEFNGCTIVATKEEGVEIALEIANGNMDVNDITSWLEEHTREMPTIDL</sequence>
<dbReference type="SUPFAM" id="SSF140931">
    <property type="entry name" value="Fic-like"/>
    <property type="match status" value="1"/>
</dbReference>
<accession>Q64BQ1</accession>
<dbReference type="InterPro" id="IPR053737">
    <property type="entry name" value="Type_II_TA_Toxin"/>
</dbReference>
<dbReference type="PANTHER" id="PTHR39426">
    <property type="entry name" value="HOMOLOGY TO DEATH-ON-CURING PROTEIN OF PHAGE P1"/>
    <property type="match status" value="1"/>
</dbReference>
<protein>
    <recommendedName>
        <fullName evidence="1">Fido domain-containing protein</fullName>
    </recommendedName>
</protein>
<dbReference type="Gene3D" id="1.20.120.1870">
    <property type="entry name" value="Fic/DOC protein, Fido domain"/>
    <property type="match status" value="1"/>
</dbReference>
<dbReference type="Pfam" id="PF02661">
    <property type="entry name" value="Fic"/>
    <property type="match status" value="1"/>
</dbReference>
<proteinExistence type="predicted"/>
<feature type="domain" description="Fido" evidence="1">
    <location>
        <begin position="6"/>
        <end position="123"/>
    </location>
</feature>
<gene>
    <name evidence="2" type="ORF">GZ26G2_46</name>
</gene>
<organism evidence="2">
    <name type="scientific">Uncultured archaeon GZfos26G2</name>
    <dbReference type="NCBI Taxonomy" id="3386331"/>
    <lineage>
        <taxon>Archaea</taxon>
        <taxon>Methanobacteriati</taxon>
        <taxon>Methanobacteriota</taxon>
        <taxon>Stenosarchaea group</taxon>
        <taxon>Methanomicrobia</taxon>
        <taxon>Candidatus Methanophagales</taxon>
        <taxon>Candidatus Methanophagaceae</taxon>
        <taxon>Candidatus Methanophaga</taxon>
    </lineage>
</organism>
<reference evidence="2" key="1">
    <citation type="journal article" date="2004" name="Science">
        <title>Reverse methanogenesis: testing the hypothesis with environmental genomics.</title>
        <authorList>
            <person name="Hallam S.J."/>
            <person name="Putnam N."/>
            <person name="Preston C.M."/>
            <person name="Detter J.C."/>
            <person name="Rokhsar D."/>
            <person name="Richardson P.M."/>
            <person name="DeLong E.F."/>
        </authorList>
    </citation>
    <scope>NUCLEOTIDE SEQUENCE</scope>
</reference>